<feature type="chain" id="PRO_5040419982" evidence="1">
    <location>
        <begin position="24"/>
        <end position="146"/>
    </location>
</feature>
<dbReference type="Proteomes" id="UP000703661">
    <property type="component" value="Unassembled WGS sequence"/>
</dbReference>
<organism evidence="2 3">
    <name type="scientific">Entomortierella chlamydospora</name>
    <dbReference type="NCBI Taxonomy" id="101097"/>
    <lineage>
        <taxon>Eukaryota</taxon>
        <taxon>Fungi</taxon>
        <taxon>Fungi incertae sedis</taxon>
        <taxon>Mucoromycota</taxon>
        <taxon>Mortierellomycotina</taxon>
        <taxon>Mortierellomycetes</taxon>
        <taxon>Mortierellales</taxon>
        <taxon>Mortierellaceae</taxon>
        <taxon>Entomortierella</taxon>
    </lineage>
</organism>
<reference evidence="2" key="1">
    <citation type="journal article" date="2020" name="Fungal Divers.">
        <title>Resolving the Mortierellaceae phylogeny through synthesis of multi-gene phylogenetics and phylogenomics.</title>
        <authorList>
            <person name="Vandepol N."/>
            <person name="Liber J."/>
            <person name="Desiro A."/>
            <person name="Na H."/>
            <person name="Kennedy M."/>
            <person name="Barry K."/>
            <person name="Grigoriev I.V."/>
            <person name="Miller A.N."/>
            <person name="O'Donnell K."/>
            <person name="Stajich J.E."/>
            <person name="Bonito G."/>
        </authorList>
    </citation>
    <scope>NUCLEOTIDE SEQUENCE</scope>
    <source>
        <strain evidence="2">NRRL 2769</strain>
    </source>
</reference>
<keyword evidence="1" id="KW-0732">Signal</keyword>
<name>A0A9P6N2Y4_9FUNG</name>
<evidence type="ECO:0000313" key="2">
    <source>
        <dbReference type="EMBL" id="KAG0021819.1"/>
    </source>
</evidence>
<sequence length="146" mass="15106">MRSSITFLATVLVALVAVSNVSADTPLACYDASCTPLINILKDCQITVDSSTGNINFPTVANTTSDTDKCLCTQTIVNAYDPCYTCGAENDKIQDRFSTANLVDSCNANFGANTVKMPGSSGASSVKAGSFALVAASIVVSMITLV</sequence>
<evidence type="ECO:0000256" key="1">
    <source>
        <dbReference type="SAM" id="SignalP"/>
    </source>
</evidence>
<feature type="signal peptide" evidence="1">
    <location>
        <begin position="1"/>
        <end position="23"/>
    </location>
</feature>
<comment type="caution">
    <text evidence="2">The sequence shown here is derived from an EMBL/GenBank/DDBJ whole genome shotgun (WGS) entry which is preliminary data.</text>
</comment>
<accession>A0A9P6N2Y4</accession>
<proteinExistence type="predicted"/>
<dbReference type="EMBL" id="JAAAID010000138">
    <property type="protein sequence ID" value="KAG0021819.1"/>
    <property type="molecule type" value="Genomic_DNA"/>
</dbReference>
<dbReference type="OrthoDB" id="2404630at2759"/>
<gene>
    <name evidence="2" type="ORF">BGZ80_001647</name>
</gene>
<evidence type="ECO:0000313" key="3">
    <source>
        <dbReference type="Proteomes" id="UP000703661"/>
    </source>
</evidence>
<dbReference type="AlphaFoldDB" id="A0A9P6N2Y4"/>
<keyword evidence="3" id="KW-1185">Reference proteome</keyword>
<protein>
    <submittedName>
        <fullName evidence="2">Uncharacterized protein</fullName>
    </submittedName>
</protein>